<evidence type="ECO:0000259" key="6">
    <source>
        <dbReference type="Pfam" id="PF01926"/>
    </source>
</evidence>
<keyword evidence="4" id="KW-0963">Cytoplasm</keyword>
<dbReference type="Gene3D" id="1.10.1580.10">
    <property type="match status" value="1"/>
</dbReference>
<evidence type="ECO:0000313" key="7">
    <source>
        <dbReference type="EMBL" id="ACA59197.1"/>
    </source>
</evidence>
<evidence type="ECO:0000256" key="1">
    <source>
        <dbReference type="ARBA" id="ARBA00014898"/>
    </source>
</evidence>
<comment type="similarity">
    <text evidence="4">Belongs to the TRAFAC class YlqF/YawG GTPase family. MTG1 subfamily.</text>
</comment>
<dbReference type="GO" id="GO:0003924">
    <property type="term" value="F:GTPase activity"/>
    <property type="evidence" value="ECO:0007669"/>
    <property type="project" value="TreeGrafter"/>
</dbReference>
<dbReference type="InterPro" id="IPR016478">
    <property type="entry name" value="GTPase_MTG1"/>
</dbReference>
<dbReference type="EMBL" id="CP000860">
    <property type="protein sequence ID" value="ACA59197.1"/>
    <property type="molecule type" value="Genomic_DNA"/>
</dbReference>
<comment type="function">
    <text evidence="4">Required for a late step of 50S ribosomal subunit assembly. Has GTPase activity.</text>
</comment>
<dbReference type="PIRSF" id="PIRSF006230">
    <property type="entry name" value="MG442"/>
    <property type="match status" value="1"/>
</dbReference>
<gene>
    <name evidence="7" type="ordered locus">Daud_0663</name>
</gene>
<dbReference type="Gene3D" id="3.40.50.300">
    <property type="entry name" value="P-loop containing nucleotide triphosphate hydrolases"/>
    <property type="match status" value="1"/>
</dbReference>
<dbReference type="RefSeq" id="WP_012301785.1">
    <property type="nucleotide sequence ID" value="NC_010424.1"/>
</dbReference>
<feature type="binding site" evidence="5">
    <location>
        <position position="170"/>
    </location>
    <ligand>
        <name>GTP</name>
        <dbReference type="ChEBI" id="CHEBI:37565"/>
    </ligand>
</feature>
<name>B1I2N4_DESAP</name>
<evidence type="ECO:0000256" key="3">
    <source>
        <dbReference type="ARBA" id="ARBA00023134"/>
    </source>
</evidence>
<dbReference type="InterPro" id="IPR006073">
    <property type="entry name" value="GTP-bd"/>
</dbReference>
<dbReference type="KEGG" id="dau:Daud_0663"/>
<dbReference type="CDD" id="cd01856">
    <property type="entry name" value="YlqF"/>
    <property type="match status" value="1"/>
</dbReference>
<evidence type="ECO:0000256" key="4">
    <source>
        <dbReference type="PIRNR" id="PIRNR006230"/>
    </source>
</evidence>
<dbReference type="Pfam" id="PF01926">
    <property type="entry name" value="MMR_HSR1"/>
    <property type="match status" value="1"/>
</dbReference>
<dbReference type="GO" id="GO:0006412">
    <property type="term" value="P:translation"/>
    <property type="evidence" value="ECO:0007669"/>
    <property type="project" value="TreeGrafter"/>
</dbReference>
<evidence type="ECO:0000256" key="5">
    <source>
        <dbReference type="PIRSR" id="PIRSR006230-1"/>
    </source>
</evidence>
<dbReference type="Proteomes" id="UP000008544">
    <property type="component" value="Chromosome"/>
</dbReference>
<dbReference type="PANTHER" id="PTHR45782:SF4">
    <property type="entry name" value="MITOCHONDRIAL RIBOSOME-ASSOCIATED GTPASE 1"/>
    <property type="match status" value="1"/>
</dbReference>
<protein>
    <recommendedName>
        <fullName evidence="1 4">Ribosome biogenesis GTPase A</fullName>
    </recommendedName>
</protein>
<dbReference type="SUPFAM" id="SSF52540">
    <property type="entry name" value="P-loop containing nucleoside triphosphate hydrolases"/>
    <property type="match status" value="1"/>
</dbReference>
<dbReference type="InterPro" id="IPR019991">
    <property type="entry name" value="GTP-bd_ribosome_bgen"/>
</dbReference>
<feature type="domain" description="G" evidence="6">
    <location>
        <begin position="119"/>
        <end position="172"/>
    </location>
</feature>
<dbReference type="NCBIfam" id="TIGR03596">
    <property type="entry name" value="GTPase_YlqF"/>
    <property type="match status" value="1"/>
</dbReference>
<dbReference type="AlphaFoldDB" id="B1I2N4"/>
<dbReference type="GO" id="GO:0005525">
    <property type="term" value="F:GTP binding"/>
    <property type="evidence" value="ECO:0007669"/>
    <property type="project" value="UniProtKB-KW"/>
</dbReference>
<accession>B1I2N4</accession>
<sequence length="284" mass="31433">MSVHWYPGHMAKTKRLIREQLRLCDLVFELADARIPQSSRNPVLNELTAHKPRILILTKPDLADPTRTGEWIEVFGTQGIPALKFNAVRGGESGIRTVMRTVRDLLKNPAGNRPRAYRAVTVGIPNVGKSSFINRLTGQRVAQTGKAPGTTRGKQWIRVNRWLELLDTPGTLWPKLGSPAVGFKLAATGAIREEVFSREEVAGWLVSWLMHNCPRALRQRYGLPAVPGDTADVLEVVGRKRGLLLPGGKVDHDRTAAMVLKDYREGALGRFTLDVPGEGRGDDE</sequence>
<evidence type="ECO:0000256" key="2">
    <source>
        <dbReference type="ARBA" id="ARBA00022741"/>
    </source>
</evidence>
<reference evidence="7 8" key="2">
    <citation type="journal article" date="2008" name="Science">
        <title>Environmental genomics reveals a single-species ecosystem deep within Earth.</title>
        <authorList>
            <person name="Chivian D."/>
            <person name="Brodie E.L."/>
            <person name="Alm E.J."/>
            <person name="Culley D.E."/>
            <person name="Dehal P.S."/>
            <person name="Desantis T.Z."/>
            <person name="Gihring T.M."/>
            <person name="Lapidus A."/>
            <person name="Lin L.H."/>
            <person name="Lowry S.R."/>
            <person name="Moser D.P."/>
            <person name="Richardson P.M."/>
            <person name="Southam G."/>
            <person name="Wanger G."/>
            <person name="Pratt L.M."/>
            <person name="Andersen G.L."/>
            <person name="Hazen T.C."/>
            <person name="Brockman F.J."/>
            <person name="Arkin A.P."/>
            <person name="Onstott T.C."/>
        </authorList>
    </citation>
    <scope>NUCLEOTIDE SEQUENCE [LARGE SCALE GENOMIC DNA]</scope>
    <source>
        <strain evidence="7 8">MP104C</strain>
    </source>
</reference>
<reference evidence="8" key="1">
    <citation type="submission" date="2007-10" db="EMBL/GenBank/DDBJ databases">
        <title>Complete sequence of chromosome of Desulforudis audaxviator MP104C.</title>
        <authorList>
            <person name="Copeland A."/>
            <person name="Lucas S."/>
            <person name="Lapidus A."/>
            <person name="Barry K."/>
            <person name="Glavina del Rio T."/>
            <person name="Dalin E."/>
            <person name="Tice H."/>
            <person name="Bruce D."/>
            <person name="Pitluck S."/>
            <person name="Lowry S.R."/>
            <person name="Larimer F."/>
            <person name="Land M.L."/>
            <person name="Hauser L."/>
            <person name="Kyrpides N."/>
            <person name="Ivanova N.N."/>
            <person name="Richardson P."/>
        </authorList>
    </citation>
    <scope>NUCLEOTIDE SEQUENCE [LARGE SCALE GENOMIC DNA]</scope>
    <source>
        <strain evidence="8">MP104C</strain>
    </source>
</reference>
<dbReference type="eggNOG" id="COG1161">
    <property type="taxonomic scope" value="Bacteria"/>
</dbReference>
<keyword evidence="8" id="KW-1185">Reference proteome</keyword>
<dbReference type="GO" id="GO:0005737">
    <property type="term" value="C:cytoplasm"/>
    <property type="evidence" value="ECO:0007669"/>
    <property type="project" value="UniProtKB-SubCell"/>
</dbReference>
<evidence type="ECO:0000313" key="8">
    <source>
        <dbReference type="Proteomes" id="UP000008544"/>
    </source>
</evidence>
<keyword evidence="3 4" id="KW-0342">GTP-binding</keyword>
<dbReference type="PANTHER" id="PTHR45782">
    <property type="entry name" value="MITOCHONDRIAL RIBOSOME-ASSOCIATED GTPASE 1"/>
    <property type="match status" value="1"/>
</dbReference>
<dbReference type="STRING" id="477974.Daud_0663"/>
<feature type="binding site" evidence="5">
    <location>
        <begin position="126"/>
        <end position="131"/>
    </location>
    <ligand>
        <name>GTP</name>
        <dbReference type="ChEBI" id="CHEBI:37565"/>
    </ligand>
</feature>
<proteinExistence type="inferred from homology"/>
<dbReference type="InterPro" id="IPR023179">
    <property type="entry name" value="GTP-bd_ortho_bundle_sf"/>
</dbReference>
<organism evidence="7 8">
    <name type="scientific">Desulforudis audaxviator (strain MP104C)</name>
    <dbReference type="NCBI Taxonomy" id="477974"/>
    <lineage>
        <taxon>Bacteria</taxon>
        <taxon>Bacillati</taxon>
        <taxon>Bacillota</taxon>
        <taxon>Clostridia</taxon>
        <taxon>Thermoanaerobacterales</taxon>
        <taxon>Candidatus Desulforudaceae</taxon>
        <taxon>Candidatus Desulforudis</taxon>
    </lineage>
</organism>
<dbReference type="InterPro" id="IPR027417">
    <property type="entry name" value="P-loop_NTPase"/>
</dbReference>
<keyword evidence="2 4" id="KW-0547">Nucleotide-binding</keyword>
<dbReference type="HOGENOM" id="CLU_011106_1_0_9"/>
<dbReference type="OrthoDB" id="9779790at2"/>
<comment type="subcellular location">
    <subcellularLocation>
        <location evidence="4">Cytoplasm</location>
    </subcellularLocation>
</comment>